<feature type="region of interest" description="Disordered" evidence="1">
    <location>
        <begin position="35"/>
        <end position="71"/>
    </location>
</feature>
<evidence type="ECO:0000313" key="3">
    <source>
        <dbReference type="Proteomes" id="UP001295444"/>
    </source>
</evidence>
<dbReference type="EMBL" id="OW240915">
    <property type="protein sequence ID" value="CAH2285908.1"/>
    <property type="molecule type" value="Genomic_DNA"/>
</dbReference>
<accession>A0AAD1S2I8</accession>
<feature type="compositionally biased region" description="Low complexity" evidence="1">
    <location>
        <begin position="46"/>
        <end position="59"/>
    </location>
</feature>
<feature type="region of interest" description="Disordered" evidence="1">
    <location>
        <begin position="1"/>
        <end position="20"/>
    </location>
</feature>
<keyword evidence="3" id="KW-1185">Reference proteome</keyword>
<name>A0AAD1S2I8_PELCU</name>
<evidence type="ECO:0000256" key="1">
    <source>
        <dbReference type="SAM" id="MobiDB-lite"/>
    </source>
</evidence>
<feature type="compositionally biased region" description="Polar residues" evidence="1">
    <location>
        <begin position="35"/>
        <end position="45"/>
    </location>
</feature>
<feature type="compositionally biased region" description="Basic and acidic residues" evidence="1">
    <location>
        <begin position="1"/>
        <end position="10"/>
    </location>
</feature>
<reference evidence="2" key="1">
    <citation type="submission" date="2022-03" db="EMBL/GenBank/DDBJ databases">
        <authorList>
            <person name="Alioto T."/>
            <person name="Alioto T."/>
            <person name="Gomez Garrido J."/>
        </authorList>
    </citation>
    <scope>NUCLEOTIDE SEQUENCE</scope>
</reference>
<dbReference type="Proteomes" id="UP001295444">
    <property type="component" value="Chromosome 04"/>
</dbReference>
<protein>
    <submittedName>
        <fullName evidence="2">Uncharacterized protein</fullName>
    </submittedName>
</protein>
<feature type="non-terminal residue" evidence="2">
    <location>
        <position position="71"/>
    </location>
</feature>
<gene>
    <name evidence="2" type="ORF">PECUL_23A001382</name>
</gene>
<feature type="non-terminal residue" evidence="2">
    <location>
        <position position="1"/>
    </location>
</feature>
<dbReference type="AlphaFoldDB" id="A0AAD1S2I8"/>
<proteinExistence type="predicted"/>
<organism evidence="2 3">
    <name type="scientific">Pelobates cultripes</name>
    <name type="common">Western spadefoot toad</name>
    <dbReference type="NCBI Taxonomy" id="61616"/>
    <lineage>
        <taxon>Eukaryota</taxon>
        <taxon>Metazoa</taxon>
        <taxon>Chordata</taxon>
        <taxon>Craniata</taxon>
        <taxon>Vertebrata</taxon>
        <taxon>Euteleostomi</taxon>
        <taxon>Amphibia</taxon>
        <taxon>Batrachia</taxon>
        <taxon>Anura</taxon>
        <taxon>Pelobatoidea</taxon>
        <taxon>Pelobatidae</taxon>
        <taxon>Pelobates</taxon>
    </lineage>
</organism>
<evidence type="ECO:0000313" key="2">
    <source>
        <dbReference type="EMBL" id="CAH2285908.1"/>
    </source>
</evidence>
<sequence length="71" mass="7497">PNITRKEAHTADPTALAERRVHQSVVCPTLQTEIGGNGSTHVTRNTGTQHTSHTLLTTSDFPTGGPHRGGS</sequence>